<proteinExistence type="predicted"/>
<dbReference type="Gene3D" id="3.40.50.300">
    <property type="entry name" value="P-loop containing nucleotide triphosphate hydrolases"/>
    <property type="match status" value="1"/>
</dbReference>
<reference evidence="3" key="1">
    <citation type="journal article" date="2020" name="Stud. Mycol.">
        <title>101 Dothideomycetes genomes: a test case for predicting lifestyles and emergence of pathogens.</title>
        <authorList>
            <person name="Haridas S."/>
            <person name="Albert R."/>
            <person name="Binder M."/>
            <person name="Bloem J."/>
            <person name="Labutti K."/>
            <person name="Salamov A."/>
            <person name="Andreopoulos B."/>
            <person name="Baker S."/>
            <person name="Barry K."/>
            <person name="Bills G."/>
            <person name="Bluhm B."/>
            <person name="Cannon C."/>
            <person name="Castanera R."/>
            <person name="Culley D."/>
            <person name="Daum C."/>
            <person name="Ezra D."/>
            <person name="Gonzalez J."/>
            <person name="Henrissat B."/>
            <person name="Kuo A."/>
            <person name="Liang C."/>
            <person name="Lipzen A."/>
            <person name="Lutzoni F."/>
            <person name="Magnuson J."/>
            <person name="Mondo S."/>
            <person name="Nolan M."/>
            <person name="Ohm R."/>
            <person name="Pangilinan J."/>
            <person name="Park H.-J."/>
            <person name="Ramirez L."/>
            <person name="Alfaro M."/>
            <person name="Sun H."/>
            <person name="Tritt A."/>
            <person name="Yoshinaga Y."/>
            <person name="Zwiers L.-H."/>
            <person name="Turgeon B."/>
            <person name="Goodwin S."/>
            <person name="Spatafora J."/>
            <person name="Crous P."/>
            <person name="Grigoriev I."/>
        </authorList>
    </citation>
    <scope>NUCLEOTIDE SEQUENCE</scope>
    <source>
        <strain evidence="3">CBS 121167</strain>
    </source>
</reference>
<accession>A0A6A6B062</accession>
<dbReference type="Proteomes" id="UP000799438">
    <property type="component" value="Unassembled WGS sequence"/>
</dbReference>
<evidence type="ECO:0000313" key="4">
    <source>
        <dbReference type="Proteomes" id="UP000799438"/>
    </source>
</evidence>
<keyword evidence="4" id="KW-1185">Reference proteome</keyword>
<dbReference type="GeneID" id="54292749"/>
<feature type="region of interest" description="Disordered" evidence="1">
    <location>
        <begin position="145"/>
        <end position="211"/>
    </location>
</feature>
<dbReference type="OrthoDB" id="6513042at2759"/>
<protein>
    <recommendedName>
        <fullName evidence="2">DNA2/NAM7 helicase-like C-terminal domain-containing protein</fullName>
    </recommendedName>
</protein>
<evidence type="ECO:0000313" key="3">
    <source>
        <dbReference type="EMBL" id="KAF2136634.1"/>
    </source>
</evidence>
<dbReference type="InterPro" id="IPR027417">
    <property type="entry name" value="P-loop_NTPase"/>
</dbReference>
<gene>
    <name evidence="3" type="ORF">K452DRAFT_127675</name>
</gene>
<dbReference type="Pfam" id="PF13087">
    <property type="entry name" value="AAA_12"/>
    <property type="match status" value="1"/>
</dbReference>
<feature type="compositionally biased region" description="Acidic residues" evidence="1">
    <location>
        <begin position="199"/>
        <end position="211"/>
    </location>
</feature>
<evidence type="ECO:0000256" key="1">
    <source>
        <dbReference type="SAM" id="MobiDB-lite"/>
    </source>
</evidence>
<name>A0A6A6B062_9PEZI</name>
<dbReference type="AlphaFoldDB" id="A0A6A6B062"/>
<dbReference type="InterPro" id="IPR041679">
    <property type="entry name" value="DNA2/NAM7-like_C"/>
</dbReference>
<feature type="compositionally biased region" description="Acidic residues" evidence="1">
    <location>
        <begin position="180"/>
        <end position="191"/>
    </location>
</feature>
<sequence length="211" mass="22794">MTSLDLRYIPRVLTVDSSQGQEAKLVFFDLVVTEAEKPSDMGFVSEEKRSCVSFTRAKQVLTIVGGSLAGKMNDLKSSKFDDEESEATRSKLVAVLEYKSELLVTDPGRYQRVSAPTRTRPIPSDLTGNASGYYNYTDAAGASSEAVPWDASAPDTEAVGGWDTGESSTTTGEPRASTGTDEEESDISDSDDFQRGDPEDAQDALDADDNY</sequence>
<dbReference type="RefSeq" id="XP_033392352.1">
    <property type="nucleotide sequence ID" value="XM_033535255.1"/>
</dbReference>
<evidence type="ECO:0000259" key="2">
    <source>
        <dbReference type="Pfam" id="PF13087"/>
    </source>
</evidence>
<dbReference type="EMBL" id="ML995515">
    <property type="protein sequence ID" value="KAF2136634.1"/>
    <property type="molecule type" value="Genomic_DNA"/>
</dbReference>
<feature type="domain" description="DNA2/NAM7 helicase-like C-terminal" evidence="2">
    <location>
        <begin position="11"/>
        <end position="66"/>
    </location>
</feature>
<organism evidence="3 4">
    <name type="scientific">Aplosporella prunicola CBS 121167</name>
    <dbReference type="NCBI Taxonomy" id="1176127"/>
    <lineage>
        <taxon>Eukaryota</taxon>
        <taxon>Fungi</taxon>
        <taxon>Dikarya</taxon>
        <taxon>Ascomycota</taxon>
        <taxon>Pezizomycotina</taxon>
        <taxon>Dothideomycetes</taxon>
        <taxon>Dothideomycetes incertae sedis</taxon>
        <taxon>Botryosphaeriales</taxon>
        <taxon>Aplosporellaceae</taxon>
        <taxon>Aplosporella</taxon>
    </lineage>
</organism>